<evidence type="ECO:0000313" key="2">
    <source>
        <dbReference type="Proteomes" id="UP001152320"/>
    </source>
</evidence>
<dbReference type="Proteomes" id="UP001152320">
    <property type="component" value="Chromosome 16"/>
</dbReference>
<dbReference type="AlphaFoldDB" id="A0A9Q1BGR3"/>
<dbReference type="PANTHER" id="PTHR21301">
    <property type="entry name" value="REVERSE TRANSCRIPTASE"/>
    <property type="match status" value="1"/>
</dbReference>
<organism evidence="1 2">
    <name type="scientific">Holothuria leucospilota</name>
    <name type="common">Black long sea cucumber</name>
    <name type="synonym">Mertensiothuria leucospilota</name>
    <dbReference type="NCBI Taxonomy" id="206669"/>
    <lineage>
        <taxon>Eukaryota</taxon>
        <taxon>Metazoa</taxon>
        <taxon>Echinodermata</taxon>
        <taxon>Eleutherozoa</taxon>
        <taxon>Echinozoa</taxon>
        <taxon>Holothuroidea</taxon>
        <taxon>Aspidochirotacea</taxon>
        <taxon>Aspidochirotida</taxon>
        <taxon>Holothuriidae</taxon>
        <taxon>Holothuria</taxon>
    </lineage>
</organism>
<dbReference type="OrthoDB" id="10058657at2759"/>
<keyword evidence="2" id="KW-1185">Reference proteome</keyword>
<dbReference type="EMBL" id="JAIZAY010000016">
    <property type="protein sequence ID" value="KAJ8027096.1"/>
    <property type="molecule type" value="Genomic_DNA"/>
</dbReference>
<protein>
    <submittedName>
        <fullName evidence="1">Uncharacterized protein</fullName>
    </submittedName>
</protein>
<evidence type="ECO:0000313" key="1">
    <source>
        <dbReference type="EMBL" id="KAJ8027096.1"/>
    </source>
</evidence>
<accession>A0A9Q1BGR3</accession>
<name>A0A9Q1BGR3_HOLLE</name>
<gene>
    <name evidence="1" type="ORF">HOLleu_32138</name>
</gene>
<comment type="caution">
    <text evidence="1">The sequence shown here is derived from an EMBL/GenBank/DDBJ whole genome shotgun (WGS) entry which is preliminary data.</text>
</comment>
<sequence length="230" mass="25932">MEGYKATTSIVRRLRLKHFFYGKEDSFSVSDSKFKPKSKFKPSQGDQFLEAYISILTKDILEAPENHFFSNFSVPEFQSLKLLMNCNDIIIKGADKGVAVVVMVRDRYIDECERQLADSSVYVKLSEDPTGEIVSSIVNLVYRLSKRGTITEDMACFTSPLDTRPARFYVLPKVHKAGVPGRPVISGNGSPTEHLSELVDHFIKPLVPSIETYLKDTFDFLGKLRNLGPL</sequence>
<proteinExistence type="predicted"/>
<dbReference type="PANTHER" id="PTHR21301:SF10">
    <property type="entry name" value="REVERSE TRANSCRIPTASE DOMAIN-CONTAINING PROTEIN"/>
    <property type="match status" value="1"/>
</dbReference>
<reference evidence="1" key="1">
    <citation type="submission" date="2021-10" db="EMBL/GenBank/DDBJ databases">
        <title>Tropical sea cucumber genome reveals ecological adaptation and Cuvierian tubules defense mechanism.</title>
        <authorList>
            <person name="Chen T."/>
        </authorList>
    </citation>
    <scope>NUCLEOTIDE SEQUENCE</scope>
    <source>
        <strain evidence="1">Nanhai2018</strain>
        <tissue evidence="1">Muscle</tissue>
    </source>
</reference>